<organism evidence="1">
    <name type="scientific">Brugia malayi</name>
    <name type="common">Filarial nematode worm</name>
    <dbReference type="NCBI Taxonomy" id="6279"/>
    <lineage>
        <taxon>Eukaryota</taxon>
        <taxon>Metazoa</taxon>
        <taxon>Ecdysozoa</taxon>
        <taxon>Nematoda</taxon>
        <taxon>Chromadorea</taxon>
        <taxon>Rhabditida</taxon>
        <taxon>Spirurina</taxon>
        <taxon>Spiruromorpha</taxon>
        <taxon>Filarioidea</taxon>
        <taxon>Onchocercidae</taxon>
        <taxon>Brugia</taxon>
    </lineage>
</organism>
<reference evidence="1" key="2">
    <citation type="submission" date="2012-12" db="EMBL/GenBank/DDBJ databases">
        <authorList>
            <consortium name="WormBase Consortium"/>
            <person name="Ghedin E."/>
            <person name="Paulini M."/>
        </authorList>
    </citation>
    <scope>NUCLEOTIDE SEQUENCE</scope>
    <source>
        <strain evidence="1">FR3</strain>
    </source>
</reference>
<accession>A0A1I9G611</accession>
<dbReference type="AlphaFoldDB" id="A0A1I9G611"/>
<proteinExistence type="predicted"/>
<reference evidence="1" key="1">
    <citation type="journal article" date="2007" name="Science">
        <title>Draft genome of the filarial nematode parasite Brugia malayi.</title>
        <authorList>
            <person name="Ghedin E."/>
            <person name="Wang S."/>
            <person name="Spiro D."/>
            <person name="Caler E."/>
            <person name="Zhao Q."/>
            <person name="Crabtree J."/>
            <person name="Allen J.E."/>
            <person name="Delcher A.L."/>
            <person name="Guiliano D.B."/>
            <person name="Miranda-Saavedra D."/>
            <person name="Angiuoli S.V."/>
            <person name="Creasy T."/>
            <person name="Amedeo P."/>
            <person name="Haas B."/>
            <person name="El-Sayed N.M."/>
            <person name="Wortman J.R."/>
            <person name="Feldblyum T."/>
            <person name="Tallon L."/>
            <person name="Schatz M."/>
            <person name="Shumway M."/>
            <person name="Koo H."/>
            <person name="Salzberg S.L."/>
            <person name="Schobel S."/>
            <person name="Pertea M."/>
            <person name="Pop M."/>
            <person name="White O."/>
            <person name="Barton G.J."/>
            <person name="Carlow C.K."/>
            <person name="Crawford M.J."/>
            <person name="Daub J."/>
            <person name="Dimmic M.W."/>
            <person name="Estes C.F."/>
            <person name="Foster J.M."/>
            <person name="Ganatra M."/>
            <person name="Gregory W.F."/>
            <person name="Johnson N.M."/>
            <person name="Jin J."/>
            <person name="Komuniecki R."/>
            <person name="Korf I."/>
            <person name="Kumar S."/>
            <person name="Laney S."/>
            <person name="Li B.W."/>
            <person name="Li W."/>
            <person name="Lindblom T.H."/>
            <person name="Lustigman S."/>
            <person name="Ma D."/>
            <person name="Maina C.V."/>
            <person name="Martin D.M."/>
            <person name="McCarter J.P."/>
            <person name="McReynolds L."/>
            <person name="Mitreva M."/>
            <person name="Nutman T.B."/>
            <person name="Parkinson J."/>
            <person name="Peregrin-Alvarez J.M."/>
            <person name="Poole C."/>
            <person name="Ren Q."/>
            <person name="Saunders L."/>
            <person name="Sluder A.E."/>
            <person name="Smith K."/>
            <person name="Stanke M."/>
            <person name="Unnasch T.R."/>
            <person name="Ware J."/>
            <person name="Wei A.D."/>
            <person name="Weil G."/>
            <person name="Williams D.J."/>
            <person name="Zhang Y."/>
            <person name="Williams S.A."/>
            <person name="Fraser-Liggett C."/>
            <person name="Slatko B."/>
            <person name="Blaxter M.L."/>
            <person name="Scott A.L."/>
        </authorList>
    </citation>
    <scope>NUCLEOTIDE SEQUENCE</scope>
    <source>
        <strain evidence="1">FR3</strain>
    </source>
</reference>
<name>A0A1I9G611_BRUMA</name>
<evidence type="ECO:0000313" key="1">
    <source>
        <dbReference type="EMBL" id="CDQ02093.1"/>
    </source>
</evidence>
<dbReference type="EMBL" id="LN857024">
    <property type="protein sequence ID" value="CDQ02093.1"/>
    <property type="molecule type" value="Genomic_DNA"/>
</dbReference>
<protein>
    <submittedName>
        <fullName evidence="1">Bm14490</fullName>
    </submittedName>
</protein>
<gene>
    <name evidence="1" type="primary">Bm14490</name>
    <name evidence="1" type="ORF">BM_Bm14490</name>
</gene>
<sequence>MRFVLFYMHGHKNMKANDCIKLVKLLKPTALTTIRNISRTISQYHGF</sequence>